<dbReference type="Pfam" id="PF02458">
    <property type="entry name" value="Transferase"/>
    <property type="match status" value="1"/>
</dbReference>
<comment type="caution">
    <text evidence="4">The sequence shown here is derived from an EMBL/GenBank/DDBJ whole genome shotgun (WGS) entry which is preliminary data.</text>
</comment>
<dbReference type="Gene3D" id="3.30.559.10">
    <property type="entry name" value="Chloramphenicol acetyltransferase-like domain"/>
    <property type="match status" value="2"/>
</dbReference>
<keyword evidence="3" id="KW-0012">Acyltransferase</keyword>
<evidence type="ECO:0000313" key="4">
    <source>
        <dbReference type="EMBL" id="PWA94472.1"/>
    </source>
</evidence>
<comment type="similarity">
    <text evidence="1">Belongs to the plant acyltransferase family.</text>
</comment>
<organism evidence="4 5">
    <name type="scientific">Artemisia annua</name>
    <name type="common">Sweet wormwood</name>
    <dbReference type="NCBI Taxonomy" id="35608"/>
    <lineage>
        <taxon>Eukaryota</taxon>
        <taxon>Viridiplantae</taxon>
        <taxon>Streptophyta</taxon>
        <taxon>Embryophyta</taxon>
        <taxon>Tracheophyta</taxon>
        <taxon>Spermatophyta</taxon>
        <taxon>Magnoliopsida</taxon>
        <taxon>eudicotyledons</taxon>
        <taxon>Gunneridae</taxon>
        <taxon>Pentapetalae</taxon>
        <taxon>asterids</taxon>
        <taxon>campanulids</taxon>
        <taxon>Asterales</taxon>
        <taxon>Asteraceae</taxon>
        <taxon>Asteroideae</taxon>
        <taxon>Anthemideae</taxon>
        <taxon>Artemisiinae</taxon>
        <taxon>Artemisia</taxon>
    </lineage>
</organism>
<evidence type="ECO:0000256" key="1">
    <source>
        <dbReference type="ARBA" id="ARBA00009861"/>
    </source>
</evidence>
<dbReference type="PANTHER" id="PTHR31623">
    <property type="entry name" value="F21J9.9"/>
    <property type="match status" value="1"/>
</dbReference>
<dbReference type="InterPro" id="IPR023213">
    <property type="entry name" value="CAT-like_dom_sf"/>
</dbReference>
<dbReference type="AlphaFoldDB" id="A0A2U1Q985"/>
<dbReference type="PANTHER" id="PTHR31623:SF124">
    <property type="entry name" value="VINORINE SYNTHASE-RELATED"/>
    <property type="match status" value="1"/>
</dbReference>
<keyword evidence="5" id="KW-1185">Reference proteome</keyword>
<dbReference type="GO" id="GO:0016746">
    <property type="term" value="F:acyltransferase activity"/>
    <property type="evidence" value="ECO:0007669"/>
    <property type="project" value="UniProtKB-KW"/>
</dbReference>
<gene>
    <name evidence="4" type="ORF">CTI12_AA019640</name>
</gene>
<sequence>MEIKTNTSKLVKPIKPTPSNLRTYNVSFFDEQIPNLNVPLILYYSSAQNDVHANLFNHLETSLSNTLTDFYPLAGRYMRDGSFIDCSDQGALYVQATANFELAEFLGLAWELKYNMLSDLLPCEVGEAGEVDDPMLYIKVTTFECGGFAIGMCFSHKLCDMSTMCTFIDNWATRSQHVSYALELEKYTPIFSVPHDFPKRDLTDLSPRIPRTSLMVTNPARIFVFKGNAISKMREKIIFKDNQGHRPSKVQLVLALLWKAFAGMDKANNNGQSKVSFLSQGVNLRNKAVPKLPDNLCGNFVSLAVAQIEPDEVDNIDLQGFFTVLRDSVKKYDSDYAKALTSGGKEYDILIRPFLEHTQSVMKSDVNFYTVTSWCKFSFNKADFGWGKPVWKSTGKFAAQNFVVMMDDQEGDGVEAWVHLDEKRMHQFEQDPDIKAYAV</sequence>
<reference evidence="4 5" key="1">
    <citation type="journal article" date="2018" name="Mol. Plant">
        <title>The genome of Artemisia annua provides insight into the evolution of Asteraceae family and artemisinin biosynthesis.</title>
        <authorList>
            <person name="Shen Q."/>
            <person name="Zhang L."/>
            <person name="Liao Z."/>
            <person name="Wang S."/>
            <person name="Yan T."/>
            <person name="Shi P."/>
            <person name="Liu M."/>
            <person name="Fu X."/>
            <person name="Pan Q."/>
            <person name="Wang Y."/>
            <person name="Lv Z."/>
            <person name="Lu X."/>
            <person name="Zhang F."/>
            <person name="Jiang W."/>
            <person name="Ma Y."/>
            <person name="Chen M."/>
            <person name="Hao X."/>
            <person name="Li L."/>
            <person name="Tang Y."/>
            <person name="Lv G."/>
            <person name="Zhou Y."/>
            <person name="Sun X."/>
            <person name="Brodelius P.E."/>
            <person name="Rose J.K.C."/>
            <person name="Tang K."/>
        </authorList>
    </citation>
    <scope>NUCLEOTIDE SEQUENCE [LARGE SCALE GENOMIC DNA]</scope>
    <source>
        <strain evidence="5">cv. Huhao1</strain>
        <tissue evidence="4">Leaf</tissue>
    </source>
</reference>
<keyword evidence="2 4" id="KW-0808">Transferase</keyword>
<evidence type="ECO:0000256" key="3">
    <source>
        <dbReference type="ARBA" id="ARBA00023315"/>
    </source>
</evidence>
<proteinExistence type="inferred from homology"/>
<name>A0A2U1Q985_ARTAN</name>
<dbReference type="OrthoDB" id="671439at2759"/>
<evidence type="ECO:0000313" key="5">
    <source>
        <dbReference type="Proteomes" id="UP000245207"/>
    </source>
</evidence>
<dbReference type="STRING" id="35608.A0A2U1Q985"/>
<accession>A0A2U1Q985</accession>
<dbReference type="Proteomes" id="UP000245207">
    <property type="component" value="Unassembled WGS sequence"/>
</dbReference>
<protein>
    <submittedName>
        <fullName evidence="4">Transferase, Chloramphenicol acetyltransferase-like domain protein</fullName>
    </submittedName>
</protein>
<evidence type="ECO:0000256" key="2">
    <source>
        <dbReference type="ARBA" id="ARBA00022679"/>
    </source>
</evidence>
<dbReference type="EMBL" id="PKPP01000313">
    <property type="protein sequence ID" value="PWA94472.1"/>
    <property type="molecule type" value="Genomic_DNA"/>
</dbReference>